<keyword evidence="2" id="KW-1185">Reference proteome</keyword>
<name>A0ABQ4WIV5_9ASTR</name>
<dbReference type="EMBL" id="BQNB010008682">
    <property type="protein sequence ID" value="GJS52819.1"/>
    <property type="molecule type" value="Genomic_DNA"/>
</dbReference>
<proteinExistence type="predicted"/>
<accession>A0ABQ4WIV5</accession>
<gene>
    <name evidence="1" type="ORF">Tco_0626181</name>
</gene>
<dbReference type="Proteomes" id="UP001151760">
    <property type="component" value="Unassembled WGS sequence"/>
</dbReference>
<comment type="caution">
    <text evidence="1">The sequence shown here is derived from an EMBL/GenBank/DDBJ whole genome shotgun (WGS) entry which is preliminary data.</text>
</comment>
<organism evidence="1 2">
    <name type="scientific">Tanacetum coccineum</name>
    <dbReference type="NCBI Taxonomy" id="301880"/>
    <lineage>
        <taxon>Eukaryota</taxon>
        <taxon>Viridiplantae</taxon>
        <taxon>Streptophyta</taxon>
        <taxon>Embryophyta</taxon>
        <taxon>Tracheophyta</taxon>
        <taxon>Spermatophyta</taxon>
        <taxon>Magnoliopsida</taxon>
        <taxon>eudicotyledons</taxon>
        <taxon>Gunneridae</taxon>
        <taxon>Pentapetalae</taxon>
        <taxon>asterids</taxon>
        <taxon>campanulids</taxon>
        <taxon>Asterales</taxon>
        <taxon>Asteraceae</taxon>
        <taxon>Asteroideae</taxon>
        <taxon>Anthemideae</taxon>
        <taxon>Anthemidinae</taxon>
        <taxon>Tanacetum</taxon>
    </lineage>
</organism>
<reference evidence="1" key="2">
    <citation type="submission" date="2022-01" db="EMBL/GenBank/DDBJ databases">
        <authorList>
            <person name="Yamashiro T."/>
            <person name="Shiraishi A."/>
            <person name="Satake H."/>
            <person name="Nakayama K."/>
        </authorList>
    </citation>
    <scope>NUCLEOTIDE SEQUENCE</scope>
</reference>
<protein>
    <submittedName>
        <fullName evidence="1">Zinc knuckle CX2CX4HX4C containing protein</fullName>
    </submittedName>
</protein>
<evidence type="ECO:0000313" key="2">
    <source>
        <dbReference type="Proteomes" id="UP001151760"/>
    </source>
</evidence>
<sequence>MERITPLDSLGMMKRQHALSHALSLILRATTAITETSSSSYLLIMDIDGGKYGELLSGMTNDKRKIFFDALEVLIHSIDDVAALFGVPLNSLKDIDEFTKDLKYVDINTKSTSYAGAAGASAKDQPKVNSNFRHLVADLVFDGVNIGKRMAFPVVEYYAKNNWVKHGLKRIMMNSKGFLIFKFNSQAGLEAVLEGSPWLIRKSLIILKNGRWIPDCLKKN</sequence>
<evidence type="ECO:0000313" key="1">
    <source>
        <dbReference type="EMBL" id="GJS52819.1"/>
    </source>
</evidence>
<reference evidence="1" key="1">
    <citation type="journal article" date="2022" name="Int. J. Mol. Sci.">
        <title>Draft Genome of Tanacetum Coccineum: Genomic Comparison of Closely Related Tanacetum-Family Plants.</title>
        <authorList>
            <person name="Yamashiro T."/>
            <person name="Shiraishi A."/>
            <person name="Nakayama K."/>
            <person name="Satake H."/>
        </authorList>
    </citation>
    <scope>NUCLEOTIDE SEQUENCE</scope>
</reference>